<comment type="caution">
    <text evidence="1">The sequence shown here is derived from an EMBL/GenBank/DDBJ whole genome shotgun (WGS) entry which is preliminary data.</text>
</comment>
<reference evidence="1 2" key="1">
    <citation type="submission" date="2017-02" db="EMBL/GenBank/DDBJ databases">
        <title>Bacillus pseudomycoides isolate FSL K6-0042.</title>
        <authorList>
            <person name="Kovac J."/>
        </authorList>
    </citation>
    <scope>NUCLEOTIDE SEQUENCE [LARGE SCALE GENOMIC DNA]</scope>
    <source>
        <strain evidence="1 2">FSL K6-0042</strain>
    </source>
</reference>
<proteinExistence type="predicted"/>
<dbReference type="RefSeq" id="WP_016114168.1">
    <property type="nucleotide sequence ID" value="NZ_CP189809.1"/>
</dbReference>
<organism evidence="1 2">
    <name type="scientific">Bacillus pseudomycoides</name>
    <dbReference type="NCBI Taxonomy" id="64104"/>
    <lineage>
        <taxon>Bacteria</taxon>
        <taxon>Bacillati</taxon>
        <taxon>Bacillota</taxon>
        <taxon>Bacilli</taxon>
        <taxon>Bacillales</taxon>
        <taxon>Bacillaceae</taxon>
        <taxon>Bacillus</taxon>
        <taxon>Bacillus cereus group</taxon>
    </lineage>
</organism>
<dbReference type="EMBL" id="MWPX01000011">
    <property type="protein sequence ID" value="OUM48674.1"/>
    <property type="molecule type" value="Genomic_DNA"/>
</dbReference>
<name>A0A1Y3MFW2_9BACI</name>
<protein>
    <submittedName>
        <fullName evidence="1">Uncharacterized protein</fullName>
    </submittedName>
</protein>
<dbReference type="Proteomes" id="UP000195321">
    <property type="component" value="Unassembled WGS sequence"/>
</dbReference>
<gene>
    <name evidence="1" type="ORF">BW425_12065</name>
</gene>
<evidence type="ECO:0000313" key="2">
    <source>
        <dbReference type="Proteomes" id="UP000195321"/>
    </source>
</evidence>
<accession>A0A1Y3MFW2</accession>
<dbReference type="AlphaFoldDB" id="A0A1Y3MFW2"/>
<evidence type="ECO:0000313" key="1">
    <source>
        <dbReference type="EMBL" id="OUM48674.1"/>
    </source>
</evidence>
<sequence>MDVKTFFVSGEAVKKGIGPIDAYIIVSSKLNKFGPNNQSFESTGSNGDLVVVVSPKVKRRFGLTTGSRVYEFLISSYFKTT</sequence>